<dbReference type="Gene3D" id="1.20.1730.10">
    <property type="entry name" value="Sodium/glucose cotransporter"/>
    <property type="match status" value="1"/>
</dbReference>
<evidence type="ECO:0000256" key="1">
    <source>
        <dbReference type="ARBA" id="ARBA00004651"/>
    </source>
</evidence>
<dbReference type="AlphaFoldDB" id="A0AA85ENC3"/>
<feature type="transmembrane region" description="Helical" evidence="12">
    <location>
        <begin position="66"/>
        <end position="87"/>
    </location>
</feature>
<keyword evidence="4" id="KW-1003">Cell membrane</keyword>
<evidence type="ECO:0000256" key="5">
    <source>
        <dbReference type="ARBA" id="ARBA00022692"/>
    </source>
</evidence>
<reference evidence="13" key="1">
    <citation type="submission" date="2022-06" db="EMBL/GenBank/DDBJ databases">
        <authorList>
            <person name="Berger JAMES D."/>
            <person name="Berger JAMES D."/>
        </authorList>
    </citation>
    <scope>NUCLEOTIDE SEQUENCE [LARGE SCALE GENOMIC DNA]</scope>
</reference>
<evidence type="ECO:0000313" key="14">
    <source>
        <dbReference type="WBParaSite" id="SRDH1_160.1"/>
    </source>
</evidence>
<dbReference type="InterPro" id="IPR038377">
    <property type="entry name" value="Na/Glc_symporter_sf"/>
</dbReference>
<feature type="transmembrane region" description="Helical" evidence="12">
    <location>
        <begin position="174"/>
        <end position="193"/>
    </location>
</feature>
<dbReference type="WBParaSite" id="SRDH1_160.2">
    <property type="protein sequence ID" value="SRDH1_160.2"/>
    <property type="gene ID" value="SRDH1_160"/>
</dbReference>
<dbReference type="PANTHER" id="PTHR42985:SF2">
    <property type="entry name" value="SODIUM-DEPENDENT MULTIVITAMIN TRANSPORTER"/>
    <property type="match status" value="1"/>
</dbReference>
<evidence type="ECO:0000256" key="10">
    <source>
        <dbReference type="ARBA" id="ARBA00023201"/>
    </source>
</evidence>
<feature type="transmembrane region" description="Helical" evidence="12">
    <location>
        <begin position="429"/>
        <end position="454"/>
    </location>
</feature>
<feature type="transmembrane region" description="Helical" evidence="12">
    <location>
        <begin position="143"/>
        <end position="162"/>
    </location>
</feature>
<keyword evidence="13" id="KW-1185">Reference proteome</keyword>
<keyword evidence="10" id="KW-0739">Sodium transport</keyword>
<organism evidence="13 14">
    <name type="scientific">Schistosoma rodhaini</name>
    <dbReference type="NCBI Taxonomy" id="6188"/>
    <lineage>
        <taxon>Eukaryota</taxon>
        <taxon>Metazoa</taxon>
        <taxon>Spiralia</taxon>
        <taxon>Lophotrochozoa</taxon>
        <taxon>Platyhelminthes</taxon>
        <taxon>Trematoda</taxon>
        <taxon>Digenea</taxon>
        <taxon>Strigeidida</taxon>
        <taxon>Schistosomatoidea</taxon>
        <taxon>Schistosomatidae</taxon>
        <taxon>Schistosoma</taxon>
    </lineage>
</organism>
<feature type="transmembrane region" description="Helical" evidence="12">
    <location>
        <begin position="294"/>
        <end position="319"/>
    </location>
</feature>
<dbReference type="InterPro" id="IPR051163">
    <property type="entry name" value="Sodium:Solute_Symporter_SSF"/>
</dbReference>
<evidence type="ECO:0000256" key="3">
    <source>
        <dbReference type="ARBA" id="ARBA00022448"/>
    </source>
</evidence>
<name>A0AA85ENC3_9TREM</name>
<evidence type="ECO:0000256" key="6">
    <source>
        <dbReference type="ARBA" id="ARBA00022989"/>
    </source>
</evidence>
<dbReference type="GO" id="GO:0005886">
    <property type="term" value="C:plasma membrane"/>
    <property type="evidence" value="ECO:0007669"/>
    <property type="project" value="UniProtKB-SubCell"/>
</dbReference>
<evidence type="ECO:0000313" key="15">
    <source>
        <dbReference type="WBParaSite" id="SRDH1_160.2"/>
    </source>
</evidence>
<dbReference type="PANTHER" id="PTHR42985">
    <property type="entry name" value="SODIUM-COUPLED MONOCARBOXYLATE TRANSPORTER"/>
    <property type="match status" value="1"/>
</dbReference>
<dbReference type="GO" id="GO:0015293">
    <property type="term" value="F:symporter activity"/>
    <property type="evidence" value="ECO:0007669"/>
    <property type="project" value="TreeGrafter"/>
</dbReference>
<proteinExistence type="inferred from homology"/>
<evidence type="ECO:0000313" key="13">
    <source>
        <dbReference type="Proteomes" id="UP000050792"/>
    </source>
</evidence>
<keyword evidence="3" id="KW-0813">Transport</keyword>
<evidence type="ECO:0000256" key="11">
    <source>
        <dbReference type="RuleBase" id="RU362091"/>
    </source>
</evidence>
<feature type="transmembrane region" description="Helical" evidence="12">
    <location>
        <begin position="254"/>
        <end position="273"/>
    </location>
</feature>
<feature type="transmembrane region" description="Helical" evidence="12">
    <location>
        <begin position="339"/>
        <end position="364"/>
    </location>
</feature>
<comment type="subcellular location">
    <subcellularLocation>
        <location evidence="1">Cell membrane</location>
        <topology evidence="1">Multi-pass membrane protein</topology>
    </subcellularLocation>
</comment>
<keyword evidence="7" id="KW-0915">Sodium</keyword>
<evidence type="ECO:0000256" key="12">
    <source>
        <dbReference type="SAM" id="Phobius"/>
    </source>
</evidence>
<protein>
    <recommendedName>
        <fullName evidence="16">Sodium-dependent multivitamin transporter</fullName>
    </recommendedName>
</protein>
<dbReference type="Pfam" id="PF00474">
    <property type="entry name" value="SSF"/>
    <property type="match status" value="1"/>
</dbReference>
<feature type="transmembrane region" description="Helical" evidence="12">
    <location>
        <begin position="461"/>
        <end position="483"/>
    </location>
</feature>
<evidence type="ECO:0000256" key="4">
    <source>
        <dbReference type="ARBA" id="ARBA00022475"/>
    </source>
</evidence>
<feature type="transmembrane region" description="Helical" evidence="12">
    <location>
        <begin position="531"/>
        <end position="555"/>
    </location>
</feature>
<evidence type="ECO:0000256" key="7">
    <source>
        <dbReference type="ARBA" id="ARBA00023053"/>
    </source>
</evidence>
<evidence type="ECO:0000256" key="2">
    <source>
        <dbReference type="ARBA" id="ARBA00006434"/>
    </source>
</evidence>
<keyword evidence="9 12" id="KW-0472">Membrane</keyword>
<feature type="transmembrane region" description="Helical" evidence="12">
    <location>
        <begin position="6"/>
        <end position="26"/>
    </location>
</feature>
<dbReference type="GO" id="GO:0006814">
    <property type="term" value="P:sodium ion transport"/>
    <property type="evidence" value="ECO:0007669"/>
    <property type="project" value="UniProtKB-KW"/>
</dbReference>
<dbReference type="WBParaSite" id="SRDH1_160.1">
    <property type="protein sequence ID" value="SRDH1_160.1"/>
    <property type="gene ID" value="SRDH1_160"/>
</dbReference>
<dbReference type="InterPro" id="IPR001734">
    <property type="entry name" value="Na/solute_symporter"/>
</dbReference>
<comment type="similarity">
    <text evidence="2 11">Belongs to the sodium:solute symporter (SSF) (TC 2.A.21) family.</text>
</comment>
<accession>A0AA85ENC3</accession>
<dbReference type="Proteomes" id="UP000050792">
    <property type="component" value="Unassembled WGS sequence"/>
</dbReference>
<feature type="transmembrane region" description="Helical" evidence="12">
    <location>
        <begin position="200"/>
        <end position="223"/>
    </location>
</feature>
<keyword evidence="5 12" id="KW-0812">Transmembrane</keyword>
<evidence type="ECO:0008006" key="16">
    <source>
        <dbReference type="Google" id="ProtNLM"/>
    </source>
</evidence>
<keyword evidence="6 12" id="KW-1133">Transmembrane helix</keyword>
<sequence length="641" mass="71335">MSPTFHWSDYLIFAISLICYSLIGIYHRYHDVIFEKLTSCFPGINFKLKVRKKMNVEELFLGDRNLTLLPIVGSVMASFLSAVAILGTASEAYQCGIQFILLVGGYCIAFPLAAYVYMPVFYKLRLNSAHEYLEMRFGKLVRWTTSLVFLLQMTVYIALALYAPALAFSQVSGLPIWISILSTGLVATFYTAFGGIRAVVWIDLFQLIVLISGLCLITLLITLKVGGFQRLWGIVINGQRVQSFDFSTDPFKRHTLWTLIIGGTGLVLSIFGANQTQIQRYLACRDLKTARRAILLNIPLTSGFLAVQLFTGLAIYAYFAGCDPVLNGSIKRYDQILPYIVMILFDGVVLVRGIFLSVIFAAALSTVSSGINSLANVCLEDLIRPLYRHCKHVDISERVKYRLALFLGILFGTLTVSLAFIFTLSSSHILQISFSLFGAIGGPILTVFTAGIFFPCINAEGGLCTLISAVICGLWICIGNTFITSRRDNSRLPLTIKNCTSTILQNMSSSSIITTTTSPSTTTWSFYSLSYLYYAAACIIVGIPIGFIISAITGFNSRSKVNPRLLAWQARSFYRHFPNWLPSQTANDQELDQVSSTYIQKTEIPDMKLPRIQAVINRKLIPSVENDKSKDSTIYQKNELM</sequence>
<evidence type="ECO:0000256" key="8">
    <source>
        <dbReference type="ARBA" id="ARBA00023065"/>
    </source>
</evidence>
<reference evidence="14 15" key="2">
    <citation type="submission" date="2023-11" db="UniProtKB">
        <authorList>
            <consortium name="WormBaseParasite"/>
        </authorList>
    </citation>
    <scope>IDENTIFICATION</scope>
</reference>
<evidence type="ECO:0000256" key="9">
    <source>
        <dbReference type="ARBA" id="ARBA00023136"/>
    </source>
</evidence>
<dbReference type="PROSITE" id="PS50283">
    <property type="entry name" value="NA_SOLUT_SYMP_3"/>
    <property type="match status" value="1"/>
</dbReference>
<keyword evidence="8" id="KW-0406">Ion transport</keyword>
<feature type="transmembrane region" description="Helical" evidence="12">
    <location>
        <begin position="99"/>
        <end position="122"/>
    </location>
</feature>
<dbReference type="NCBIfam" id="TIGR00813">
    <property type="entry name" value="sss"/>
    <property type="match status" value="1"/>
</dbReference>
<feature type="transmembrane region" description="Helical" evidence="12">
    <location>
        <begin position="403"/>
        <end position="423"/>
    </location>
</feature>